<proteinExistence type="predicted"/>
<accession>A0A154PRE0</accession>
<dbReference type="OrthoDB" id="549017at2759"/>
<keyword evidence="1" id="KW-1133">Transmembrane helix</keyword>
<dbReference type="STRING" id="178035.A0A154PRE0"/>
<keyword evidence="3" id="KW-1185">Reference proteome</keyword>
<organism evidence="2 3">
    <name type="scientific">Dufourea novaeangliae</name>
    <name type="common">Sweat bee</name>
    <dbReference type="NCBI Taxonomy" id="178035"/>
    <lineage>
        <taxon>Eukaryota</taxon>
        <taxon>Metazoa</taxon>
        <taxon>Ecdysozoa</taxon>
        <taxon>Arthropoda</taxon>
        <taxon>Hexapoda</taxon>
        <taxon>Insecta</taxon>
        <taxon>Pterygota</taxon>
        <taxon>Neoptera</taxon>
        <taxon>Endopterygota</taxon>
        <taxon>Hymenoptera</taxon>
        <taxon>Apocrita</taxon>
        <taxon>Aculeata</taxon>
        <taxon>Apoidea</taxon>
        <taxon>Anthophila</taxon>
        <taxon>Halictidae</taxon>
        <taxon>Rophitinae</taxon>
        <taxon>Dufourea</taxon>
    </lineage>
</organism>
<gene>
    <name evidence="2" type="ORF">WN55_06922</name>
</gene>
<evidence type="ECO:0000313" key="2">
    <source>
        <dbReference type="EMBL" id="KZC14462.1"/>
    </source>
</evidence>
<dbReference type="AlphaFoldDB" id="A0A154PRE0"/>
<evidence type="ECO:0000313" key="3">
    <source>
        <dbReference type="Proteomes" id="UP000076502"/>
    </source>
</evidence>
<keyword evidence="1" id="KW-0472">Membrane</keyword>
<dbReference type="EMBL" id="KQ435078">
    <property type="protein sequence ID" value="KZC14462.1"/>
    <property type="molecule type" value="Genomic_DNA"/>
</dbReference>
<evidence type="ECO:0000256" key="1">
    <source>
        <dbReference type="SAM" id="Phobius"/>
    </source>
</evidence>
<name>A0A154PRE0_DUFNO</name>
<reference evidence="2 3" key="1">
    <citation type="submission" date="2015-07" db="EMBL/GenBank/DDBJ databases">
        <title>The genome of Dufourea novaeangliae.</title>
        <authorList>
            <person name="Pan H."/>
            <person name="Kapheim K."/>
        </authorList>
    </citation>
    <scope>NUCLEOTIDE SEQUENCE [LARGE SCALE GENOMIC DNA]</scope>
    <source>
        <strain evidence="2">0120121106</strain>
        <tissue evidence="2">Whole body</tissue>
    </source>
</reference>
<dbReference type="Proteomes" id="UP000076502">
    <property type="component" value="Unassembled WGS sequence"/>
</dbReference>
<keyword evidence="1" id="KW-0812">Transmembrane</keyword>
<feature type="transmembrane region" description="Helical" evidence="1">
    <location>
        <begin position="600"/>
        <end position="620"/>
    </location>
</feature>
<sequence>MDMRVLSSSLLHRFKLDGIEYQKNIQITDGILPFSATGLQRVKQKLLEELIPGDAELLPVHILSSLERCILHQTISNTILRYDTQSGNKSCNEATETEKLSGKFVLTDTRNCPRQQGIILTPYGTVTPGAIIGAVAATLQHQNVPVNQLIASLETPSLVDFVLPKSQMVHEPSMWYHSLMTSSVKLDNVWLATIAGDLAEMAVYQGPFVGSNMTLGATGFWNNTMRPAIYYLTSSHTNFDATRAELLGGIDGLIIASNLQTWIQDFYSLRLSQILDMYYSYDGIPFNTNIRACSRAQNFLHAVSSTILNEQTYAAAQILAYQKSVAYMSPEALQRMVDYATKKFYEYAEKHLFPELSCERVNQPQVEALIVFDGAWSTEYTRDFLAVLIQDLDVSMYGSKIGIMHGTSGEWLLNVTNSPSLAFEALNNFTNANWPTQLNYTRVLEVISDHLNKTWENNQRKCTIGHFGQVVVLLIPLGYMSNNDKQSVITMLQQIKYNHPVPRTIRPATCLDSNNLRNITPWFEDYINLAGHKDVTLFDDFKCTDNPPCPTLYFRVQNVTSSFKCAEIECRTPDQVRFIVRIKNVKNSANSNEMSSLIKLLPFIYILYVYVNFSMIQTLFNVS</sequence>
<protein>
    <submittedName>
        <fullName evidence="2">Uncharacterized protein</fullName>
    </submittedName>
</protein>